<protein>
    <recommendedName>
        <fullName evidence="1">Outer membrane protein beta-barrel domain-containing protein</fullName>
    </recommendedName>
</protein>
<gene>
    <name evidence="2" type="ORF">EZ315_07795</name>
</gene>
<proteinExistence type="predicted"/>
<dbReference type="Proteomes" id="UP000297635">
    <property type="component" value="Unassembled WGS sequence"/>
</dbReference>
<dbReference type="AlphaFoldDB" id="A0A4Z0V5S8"/>
<accession>A0A4Z0V5S8</accession>
<dbReference type="SUPFAM" id="SSF56935">
    <property type="entry name" value="Porins"/>
    <property type="match status" value="1"/>
</dbReference>
<dbReference type="Pfam" id="PF14905">
    <property type="entry name" value="OMP_b-brl_3"/>
    <property type="match status" value="1"/>
</dbReference>
<name>A0A4Z0V5S8_9BACT</name>
<keyword evidence="3" id="KW-1185">Reference proteome</keyword>
<evidence type="ECO:0000259" key="1">
    <source>
        <dbReference type="Pfam" id="PF14905"/>
    </source>
</evidence>
<comment type="caution">
    <text evidence="2">The sequence shown here is derived from an EMBL/GenBank/DDBJ whole genome shotgun (WGS) entry which is preliminary data.</text>
</comment>
<feature type="domain" description="Outer membrane protein beta-barrel" evidence="1">
    <location>
        <begin position="697"/>
        <end position="808"/>
    </location>
</feature>
<sequence length="995" mass="111285">MSDLMRIFVSLALVAVSTYASMAQHMVMSGISRQGGYSYVDGSRVHPDSLLIEGRIVESLVKRDLIDAFMIPIDDDGNPGDTIKARARYAFTHSDHVRNMSYIEFMTEHKDSTYVFEIGCPGYTSQTIVYKVERLGKRELKREMPLTELVREPHKLGEVEVVVSKVKFFHKGDTLVYNADAFQLAEGSMLDALIAQLPGVELNSNGEIKVNGEKVESLLLNGKEFFDKDRNIMLENLGAYTVNNVEVYRGQTKREKWIDDPNAQKHLTMDVKLKKEYSMGWLLNSEAGYGTEDLYTARLFASWFSNTSRFTLLGNMNNVGNNFNLSSPEHNVVSMGGGRSFTPSGRSRYKNIGLDYSFDTNNEANNFHGSFVYTGDNDARTTTANKINFFNTGDTYEYSYSGNRSRNMRLGTSHAMMFDLGRLNITGSMSGSYSSNDNSSKSLSASFNEEMEDATVEFIENLYSSATPEELAAIINRNVSKSDSEGKSGNASFSSEAIYKVPGTSDKLLFSLSSGFSVNKAHSWQDYLINFGADHVPSEHRRQYTDQSPNRDFNISGSLGYTARIRNVSLDLVYEASYSEGKNGSYMYALHKLDDMGVYGGVLPPGYESTFDPSNSNSSSNSQRNHSLQSNFRYVTQFDSGYELNIFVMPTIRLVNRHLDYWRDSKNYNIRKNNFQFSSAVVNIRFGKRSFMTESLSHALSYQYALSTSLPGLLSLVDVVDDSNPLYISEGNPDLKSSTVHHHSVSWNISGKGMVSNSLSLSYSHTNNSIVNGNSYDTSTGVSRTRMYNVNGDNDVSLSDFVHFGFGKDRCFTLSSSSTLSRRHDVDMIGTNGAAPSRTYADTWAISENVNLGWRSPNFKHNVSIVGNISNNRTRSAREGANNVNSVHVSYGLTGMCTLPGGFRINTDLNFYTRRGYGSRELDTTDAMWNLSASYTPKGNKWVFTVKGFDILQSLSNVYYSVTASGRSVSYSNTLPRYVLFTAQYRLNLQPKKRM</sequence>
<dbReference type="EMBL" id="SJSA01000001">
    <property type="protein sequence ID" value="TGG40576.1"/>
    <property type="molecule type" value="Genomic_DNA"/>
</dbReference>
<evidence type="ECO:0000313" key="3">
    <source>
        <dbReference type="Proteomes" id="UP000297635"/>
    </source>
</evidence>
<reference evidence="2 3" key="1">
    <citation type="submission" date="2019-02" db="EMBL/GenBank/DDBJ databases">
        <title>Isolation and identification of novel species under the genus Muribaculum.</title>
        <authorList>
            <person name="Miyake S."/>
            <person name="Ding Y."/>
            <person name="Low A."/>
            <person name="Soh M."/>
            <person name="Seedorf H."/>
        </authorList>
    </citation>
    <scope>NUCLEOTIDE SEQUENCE [LARGE SCALE GENOMIC DNA]</scope>
    <source>
        <strain evidence="2 3">TLL-A3</strain>
    </source>
</reference>
<evidence type="ECO:0000313" key="2">
    <source>
        <dbReference type="EMBL" id="TGG40576.1"/>
    </source>
</evidence>
<dbReference type="InterPro" id="IPR041700">
    <property type="entry name" value="OMP_b-brl_3"/>
</dbReference>
<organism evidence="2 3">
    <name type="scientific">Duncaniella freteri</name>
    <dbReference type="NCBI Taxonomy" id="2530391"/>
    <lineage>
        <taxon>Bacteria</taxon>
        <taxon>Pseudomonadati</taxon>
        <taxon>Bacteroidota</taxon>
        <taxon>Bacteroidia</taxon>
        <taxon>Bacteroidales</taxon>
        <taxon>Muribaculaceae</taxon>
        <taxon>Duncaniella</taxon>
    </lineage>
</organism>